<evidence type="ECO:0000256" key="1">
    <source>
        <dbReference type="ARBA" id="ARBA00004325"/>
    </source>
</evidence>
<comment type="similarity">
    <text evidence="2">Belongs to the apolipoprotein O/MICOS complex subunit Mic27 family.</text>
</comment>
<organism evidence="8 9">
    <name type="scientific">Pieris brassicae</name>
    <name type="common">White butterfly</name>
    <name type="synonym">Large white butterfly</name>
    <dbReference type="NCBI Taxonomy" id="7116"/>
    <lineage>
        <taxon>Eukaryota</taxon>
        <taxon>Metazoa</taxon>
        <taxon>Ecdysozoa</taxon>
        <taxon>Arthropoda</taxon>
        <taxon>Hexapoda</taxon>
        <taxon>Insecta</taxon>
        <taxon>Pterygota</taxon>
        <taxon>Neoptera</taxon>
        <taxon>Endopterygota</taxon>
        <taxon>Lepidoptera</taxon>
        <taxon>Glossata</taxon>
        <taxon>Ditrysia</taxon>
        <taxon>Papilionoidea</taxon>
        <taxon>Pieridae</taxon>
        <taxon>Pierinae</taxon>
        <taxon>Pieris</taxon>
    </lineage>
</organism>
<evidence type="ECO:0000256" key="2">
    <source>
        <dbReference type="ARBA" id="ARBA00010904"/>
    </source>
</evidence>
<gene>
    <name evidence="8" type="ORF">PIBRA_LOCUS439</name>
</gene>
<keyword evidence="7" id="KW-0999">Mitochondrion inner membrane</keyword>
<proteinExistence type="inferred from homology"/>
<keyword evidence="3" id="KW-0812">Transmembrane</keyword>
<accession>A0A9P0SKN7</accession>
<keyword evidence="5 7" id="KW-0496">Mitochondrion</keyword>
<dbReference type="GO" id="GO:0042407">
    <property type="term" value="P:cristae formation"/>
    <property type="evidence" value="ECO:0007669"/>
    <property type="project" value="InterPro"/>
</dbReference>
<comment type="subunit">
    <text evidence="7">Component of the mitochondrial contact site and cristae organizing system (MICOS) complex.</text>
</comment>
<comment type="caution">
    <text evidence="8">The sequence shown here is derived from an EMBL/GenBank/DDBJ whole genome shotgun (WGS) entry which is preliminary data.</text>
</comment>
<dbReference type="GO" id="GO:0061617">
    <property type="term" value="C:MICOS complex"/>
    <property type="evidence" value="ECO:0007669"/>
    <property type="project" value="UniProtKB-UniRule"/>
</dbReference>
<dbReference type="InterPro" id="IPR033182">
    <property type="entry name" value="MIC26/MIC27_animal"/>
</dbReference>
<reference evidence="8" key="1">
    <citation type="submission" date="2022-05" db="EMBL/GenBank/DDBJ databases">
        <authorList>
            <person name="Okamura Y."/>
        </authorList>
    </citation>
    <scope>NUCLEOTIDE SEQUENCE</scope>
</reference>
<evidence type="ECO:0000256" key="6">
    <source>
        <dbReference type="ARBA" id="ARBA00023136"/>
    </source>
</evidence>
<evidence type="ECO:0000313" key="9">
    <source>
        <dbReference type="Proteomes" id="UP001152562"/>
    </source>
</evidence>
<keyword evidence="6" id="KW-0472">Membrane</keyword>
<sequence length="266" mass="29655">MPPLASNRFKLILIAGLCLCNSSKFLIISAMLRKVVIGSGLVALIPTVNAASPIQEAKEPQRPPPMKPSELPLYDAPHAEYGDLVECKSNEIKKSYLRSILQPPVTAIRETFETGVTHTSSLKHRIEDSYHETIDKTDWVVQYLREEENKQTRYGAVAIGGLTGFIFGLRGGFIKRVFYATLGTTAMGYVCFPEETKQIMNENGTLAKQYINIAYNFLYGVKPGDPQLEVKLPELSFPKDFSEVREKGIDGDIHPDIEYCQHGANT</sequence>
<keyword evidence="9" id="KW-1185">Reference proteome</keyword>
<evidence type="ECO:0000313" key="8">
    <source>
        <dbReference type="EMBL" id="CAH3859612.1"/>
    </source>
</evidence>
<comment type="function">
    <text evidence="7">Component of the MICOS complex, a large protein complex of the mitochondrial inner membrane that plays crucial roles in the maintenance of crista junctions, inner membrane architecture, and formation of contact sites to the outer membrane.</text>
</comment>
<dbReference type="Proteomes" id="UP001152562">
    <property type="component" value="Unassembled WGS sequence"/>
</dbReference>
<evidence type="ECO:0000256" key="7">
    <source>
        <dbReference type="RuleBase" id="RU363021"/>
    </source>
</evidence>
<evidence type="ECO:0000256" key="4">
    <source>
        <dbReference type="ARBA" id="ARBA00022989"/>
    </source>
</evidence>
<name>A0A9P0SKN7_PIEBR</name>
<dbReference type="Pfam" id="PF09769">
    <property type="entry name" value="ApoO"/>
    <property type="match status" value="1"/>
</dbReference>
<keyword evidence="4" id="KW-1133">Transmembrane helix</keyword>
<dbReference type="AlphaFoldDB" id="A0A9P0SKN7"/>
<dbReference type="EMBL" id="CALOZG010000001">
    <property type="protein sequence ID" value="CAH3859612.1"/>
    <property type="molecule type" value="Genomic_DNA"/>
</dbReference>
<evidence type="ECO:0000256" key="5">
    <source>
        <dbReference type="ARBA" id="ARBA00023128"/>
    </source>
</evidence>
<evidence type="ECO:0000256" key="3">
    <source>
        <dbReference type="ARBA" id="ARBA00022692"/>
    </source>
</evidence>
<dbReference type="PANTHER" id="PTHR14564">
    <property type="entry name" value="MICOS COMPLEX SUBUNIT MIC26 / MIC27 FAMILY MEMBER"/>
    <property type="match status" value="1"/>
</dbReference>
<protein>
    <recommendedName>
        <fullName evidence="7">MICOS complex subunit</fullName>
    </recommendedName>
</protein>
<comment type="subcellular location">
    <subcellularLocation>
        <location evidence="7">Mitochondrion inner membrane</location>
    </subcellularLocation>
    <subcellularLocation>
        <location evidence="1">Mitochondrion membrane</location>
    </subcellularLocation>
</comment>
<dbReference type="InterPro" id="IPR019166">
    <property type="entry name" value="MIC26/MIC27"/>
</dbReference>